<dbReference type="CDD" id="cd00158">
    <property type="entry name" value="RHOD"/>
    <property type="match status" value="1"/>
</dbReference>
<dbReference type="EMBL" id="MLCB01000154">
    <property type="protein sequence ID" value="OJI93145.1"/>
    <property type="molecule type" value="Genomic_DNA"/>
</dbReference>
<feature type="domain" description="Rhodanese" evidence="1">
    <location>
        <begin position="69"/>
        <end position="179"/>
    </location>
</feature>
<dbReference type="RefSeq" id="WP_072631141.1">
    <property type="nucleotide sequence ID" value="NZ_MLCB01000154.1"/>
</dbReference>
<gene>
    <name evidence="2" type="ORF">PFRI_26040</name>
</gene>
<dbReference type="AlphaFoldDB" id="A0A1L9NV22"/>
<evidence type="ECO:0000313" key="3">
    <source>
        <dbReference type="Proteomes" id="UP000184514"/>
    </source>
</evidence>
<dbReference type="STRING" id="696762.PFRI_26040"/>
<keyword evidence="3" id="KW-1185">Reference proteome</keyword>
<comment type="caution">
    <text evidence="2">The sequence shown here is derived from an EMBL/GenBank/DDBJ whole genome shotgun (WGS) entry which is preliminary data.</text>
</comment>
<evidence type="ECO:0000313" key="2">
    <source>
        <dbReference type="EMBL" id="OJI93145.1"/>
    </source>
</evidence>
<reference evidence="2 3" key="1">
    <citation type="submission" date="2016-10" db="EMBL/GenBank/DDBJ databases">
        <title>Genome sequence of Planktotalea frisia SH6-1.</title>
        <authorList>
            <person name="Poehlein A."/>
            <person name="Bakenhus I."/>
            <person name="Voget S."/>
            <person name="Brinkhoff T."/>
            <person name="Simon M."/>
        </authorList>
    </citation>
    <scope>NUCLEOTIDE SEQUENCE [LARGE SCALE GENOMIC DNA]</scope>
    <source>
        <strain evidence="2 3">SH6-1</strain>
    </source>
</reference>
<dbReference type="Pfam" id="PF00581">
    <property type="entry name" value="Rhodanese"/>
    <property type="match status" value="1"/>
</dbReference>
<dbReference type="PROSITE" id="PS50206">
    <property type="entry name" value="RHODANESE_3"/>
    <property type="match status" value="1"/>
</dbReference>
<sequence length="187" mass="19906">MGLSSVEFEFGGQSLSIRRAADGESKLPSTYAQSDRTCPEHCIEPGTAAAGVKTLTELEVFAFMQQNVSLGTGLLIDARLPTEYADGTIPGAISVPGATLVGNNPYREDLLLALGAKGAIGQMDFSGAFDLLIFDDGPWSPTARQAVQLLLDAGYPAQKILYYRGGLQMWHVLGLYTESSSTRLLTG</sequence>
<dbReference type="OrthoDB" id="9784513at2"/>
<dbReference type="Gene3D" id="3.40.250.10">
    <property type="entry name" value="Rhodanese-like domain"/>
    <property type="match status" value="1"/>
</dbReference>
<proteinExistence type="predicted"/>
<protein>
    <submittedName>
        <fullName evidence="2">Rhodanese-like domain protein</fullName>
    </submittedName>
</protein>
<organism evidence="2 3">
    <name type="scientific">Planktotalea frisia</name>
    <dbReference type="NCBI Taxonomy" id="696762"/>
    <lineage>
        <taxon>Bacteria</taxon>
        <taxon>Pseudomonadati</taxon>
        <taxon>Pseudomonadota</taxon>
        <taxon>Alphaproteobacteria</taxon>
        <taxon>Rhodobacterales</taxon>
        <taxon>Paracoccaceae</taxon>
        <taxon>Planktotalea</taxon>
    </lineage>
</organism>
<evidence type="ECO:0000259" key="1">
    <source>
        <dbReference type="PROSITE" id="PS50206"/>
    </source>
</evidence>
<dbReference type="InterPro" id="IPR001763">
    <property type="entry name" value="Rhodanese-like_dom"/>
</dbReference>
<name>A0A1L9NV22_9RHOB</name>
<dbReference type="SUPFAM" id="SSF52821">
    <property type="entry name" value="Rhodanese/Cell cycle control phosphatase"/>
    <property type="match status" value="1"/>
</dbReference>
<dbReference type="InterPro" id="IPR036873">
    <property type="entry name" value="Rhodanese-like_dom_sf"/>
</dbReference>
<dbReference type="Proteomes" id="UP000184514">
    <property type="component" value="Unassembled WGS sequence"/>
</dbReference>
<accession>A0A1L9NV22</accession>